<evidence type="ECO:0000313" key="2">
    <source>
        <dbReference type="EMBL" id="MFC6021854.1"/>
    </source>
</evidence>
<dbReference type="RefSeq" id="WP_377430603.1">
    <property type="nucleotide sequence ID" value="NZ_JBHSPR010000053.1"/>
</dbReference>
<organism evidence="2 3">
    <name type="scientific">Plantactinospora solaniradicis</name>
    <dbReference type="NCBI Taxonomy" id="1723736"/>
    <lineage>
        <taxon>Bacteria</taxon>
        <taxon>Bacillati</taxon>
        <taxon>Actinomycetota</taxon>
        <taxon>Actinomycetes</taxon>
        <taxon>Micromonosporales</taxon>
        <taxon>Micromonosporaceae</taxon>
        <taxon>Plantactinospora</taxon>
    </lineage>
</organism>
<dbReference type="EMBL" id="JBHSPR010000053">
    <property type="protein sequence ID" value="MFC6021854.1"/>
    <property type="molecule type" value="Genomic_DNA"/>
</dbReference>
<dbReference type="Proteomes" id="UP001596203">
    <property type="component" value="Unassembled WGS sequence"/>
</dbReference>
<accession>A0ABW1KJ96</accession>
<feature type="transmembrane region" description="Helical" evidence="1">
    <location>
        <begin position="12"/>
        <end position="32"/>
    </location>
</feature>
<feature type="transmembrane region" description="Helical" evidence="1">
    <location>
        <begin position="39"/>
        <end position="57"/>
    </location>
</feature>
<keyword evidence="1" id="KW-1133">Transmembrane helix</keyword>
<comment type="caution">
    <text evidence="2">The sequence shown here is derived from an EMBL/GenBank/DDBJ whole genome shotgun (WGS) entry which is preliminary data.</text>
</comment>
<reference evidence="3" key="1">
    <citation type="journal article" date="2019" name="Int. J. Syst. Evol. Microbiol.">
        <title>The Global Catalogue of Microorganisms (GCM) 10K type strain sequencing project: providing services to taxonomists for standard genome sequencing and annotation.</title>
        <authorList>
            <consortium name="The Broad Institute Genomics Platform"/>
            <consortium name="The Broad Institute Genome Sequencing Center for Infectious Disease"/>
            <person name="Wu L."/>
            <person name="Ma J."/>
        </authorList>
    </citation>
    <scope>NUCLEOTIDE SEQUENCE [LARGE SCALE GENOMIC DNA]</scope>
    <source>
        <strain evidence="3">ZS-35-S2</strain>
    </source>
</reference>
<protein>
    <submittedName>
        <fullName evidence="2">Uncharacterized protein</fullName>
    </submittedName>
</protein>
<sequence>MAPTEFNPPDVPTWAALALVGLLSCFVLACVLWPRRYPAVILVLIVVLIFIVLLVSVGVEPLVIVPLVAVAGGVAARLRPRKQEG</sequence>
<keyword evidence="1" id="KW-0472">Membrane</keyword>
<keyword evidence="3" id="KW-1185">Reference proteome</keyword>
<evidence type="ECO:0000256" key="1">
    <source>
        <dbReference type="SAM" id="Phobius"/>
    </source>
</evidence>
<keyword evidence="1" id="KW-0812">Transmembrane</keyword>
<proteinExistence type="predicted"/>
<gene>
    <name evidence="2" type="ORF">ACFP2T_37545</name>
</gene>
<name>A0ABW1KJ96_9ACTN</name>
<evidence type="ECO:0000313" key="3">
    <source>
        <dbReference type="Proteomes" id="UP001596203"/>
    </source>
</evidence>